<keyword evidence="6" id="KW-1185">Reference proteome</keyword>
<proteinExistence type="predicted"/>
<keyword evidence="3" id="KW-0804">Transcription</keyword>
<dbReference type="SUPFAM" id="SSF46785">
    <property type="entry name" value="Winged helix' DNA-binding domain"/>
    <property type="match status" value="1"/>
</dbReference>
<dbReference type="PANTHER" id="PTHR33204">
    <property type="entry name" value="TRANSCRIPTIONAL REGULATOR, MARR FAMILY"/>
    <property type="match status" value="1"/>
</dbReference>
<dbReference type="InterPro" id="IPR036388">
    <property type="entry name" value="WH-like_DNA-bd_sf"/>
</dbReference>
<feature type="domain" description="HTH hxlR-type" evidence="4">
    <location>
        <begin position="11"/>
        <end position="108"/>
    </location>
</feature>
<gene>
    <name evidence="5" type="ORF">FHU41_000665</name>
</gene>
<comment type="caution">
    <text evidence="5">The sequence shown here is derived from an EMBL/GenBank/DDBJ whole genome shotgun (WGS) entry which is preliminary data.</text>
</comment>
<keyword evidence="1" id="KW-0805">Transcription regulation</keyword>
<sequence>MTRTPLDEVSCSIARTVNVLSDAWSWLIVRDTYLGVNRFDDYVADLGITRRVLSRRLSELVEAQILKKQLYASGPDRFDYLLTEKGAELVPLLAVLAQWGDRWEPSPGGPPIIFEHGECGPIQAVVACSCCAEALSAENVAATAGPGGTAGPGTALIGRLLAAQRSQKEVFPPEHGS</sequence>
<dbReference type="Pfam" id="PF01638">
    <property type="entry name" value="HxlR"/>
    <property type="match status" value="1"/>
</dbReference>
<dbReference type="Proteomes" id="UP000521748">
    <property type="component" value="Unassembled WGS sequence"/>
</dbReference>
<dbReference type="RefSeq" id="WP_179388209.1">
    <property type="nucleotide sequence ID" value="NZ_JACBYQ010000001.1"/>
</dbReference>
<evidence type="ECO:0000256" key="3">
    <source>
        <dbReference type="ARBA" id="ARBA00023163"/>
    </source>
</evidence>
<dbReference type="PROSITE" id="PS51118">
    <property type="entry name" value="HTH_HXLR"/>
    <property type="match status" value="1"/>
</dbReference>
<dbReference type="PANTHER" id="PTHR33204:SF36">
    <property type="entry name" value="TRANSCRIPTIONAL REGULATORY PROTEIN"/>
    <property type="match status" value="1"/>
</dbReference>
<accession>A0A7Y9S4L1</accession>
<evidence type="ECO:0000256" key="2">
    <source>
        <dbReference type="ARBA" id="ARBA00023125"/>
    </source>
</evidence>
<evidence type="ECO:0000259" key="4">
    <source>
        <dbReference type="PROSITE" id="PS51118"/>
    </source>
</evidence>
<dbReference type="EMBL" id="JACBYQ010000001">
    <property type="protein sequence ID" value="NYE94444.1"/>
    <property type="molecule type" value="Genomic_DNA"/>
</dbReference>
<dbReference type="GO" id="GO:0003677">
    <property type="term" value="F:DNA binding"/>
    <property type="evidence" value="ECO:0007669"/>
    <property type="project" value="UniProtKB-KW"/>
</dbReference>
<organism evidence="5 6">
    <name type="scientific">Psychromicrobium silvestre</name>
    <dbReference type="NCBI Taxonomy" id="1645614"/>
    <lineage>
        <taxon>Bacteria</taxon>
        <taxon>Bacillati</taxon>
        <taxon>Actinomycetota</taxon>
        <taxon>Actinomycetes</taxon>
        <taxon>Micrococcales</taxon>
        <taxon>Micrococcaceae</taxon>
        <taxon>Psychromicrobium</taxon>
    </lineage>
</organism>
<reference evidence="5 6" key="1">
    <citation type="submission" date="2020-07" db="EMBL/GenBank/DDBJ databases">
        <title>Sequencing the genomes of 1000 actinobacteria strains.</title>
        <authorList>
            <person name="Klenk H.-P."/>
        </authorList>
    </citation>
    <scope>NUCLEOTIDE SEQUENCE [LARGE SCALE GENOMIC DNA]</scope>
    <source>
        <strain evidence="5 6">DSM 102047</strain>
    </source>
</reference>
<protein>
    <submittedName>
        <fullName evidence="5">DNA-binding HxlR family transcriptional regulator</fullName>
    </submittedName>
</protein>
<keyword evidence="2 5" id="KW-0238">DNA-binding</keyword>
<dbReference type="Gene3D" id="1.10.10.10">
    <property type="entry name" value="Winged helix-like DNA-binding domain superfamily/Winged helix DNA-binding domain"/>
    <property type="match status" value="1"/>
</dbReference>
<evidence type="ECO:0000313" key="6">
    <source>
        <dbReference type="Proteomes" id="UP000521748"/>
    </source>
</evidence>
<dbReference type="InterPro" id="IPR036390">
    <property type="entry name" value="WH_DNA-bd_sf"/>
</dbReference>
<dbReference type="AlphaFoldDB" id="A0A7Y9S4L1"/>
<evidence type="ECO:0000256" key="1">
    <source>
        <dbReference type="ARBA" id="ARBA00023015"/>
    </source>
</evidence>
<name>A0A7Y9S4L1_9MICC</name>
<dbReference type="InterPro" id="IPR002577">
    <property type="entry name" value="HTH_HxlR"/>
</dbReference>
<evidence type="ECO:0000313" key="5">
    <source>
        <dbReference type="EMBL" id="NYE94444.1"/>
    </source>
</evidence>